<dbReference type="InterPro" id="IPR037302">
    <property type="entry name" value="Unc-13_C2B"/>
</dbReference>
<dbReference type="Pfam" id="PF06292">
    <property type="entry name" value="MUN"/>
    <property type="match status" value="1"/>
</dbReference>
<evidence type="ECO:0000259" key="9">
    <source>
        <dbReference type="PROSITE" id="PS51258"/>
    </source>
</evidence>
<dbReference type="PRINTS" id="PR00008">
    <property type="entry name" value="DAGPEDOMAIN"/>
</dbReference>
<dbReference type="InterPro" id="IPR014770">
    <property type="entry name" value="Munc13_1"/>
</dbReference>
<dbReference type="SMART" id="SM01145">
    <property type="entry name" value="DUF1041"/>
    <property type="match status" value="1"/>
</dbReference>
<evidence type="ECO:0000256" key="6">
    <source>
        <dbReference type="SAM" id="MobiDB-lite"/>
    </source>
</evidence>
<dbReference type="InterPro" id="IPR000008">
    <property type="entry name" value="C2_dom"/>
</dbReference>
<dbReference type="InterPro" id="IPR014772">
    <property type="entry name" value="Munc13_dom-2"/>
</dbReference>
<dbReference type="PROSITE" id="PS51258">
    <property type="entry name" value="MHD1"/>
    <property type="match status" value="1"/>
</dbReference>
<feature type="compositionally biased region" description="Polar residues" evidence="6">
    <location>
        <begin position="703"/>
        <end position="717"/>
    </location>
</feature>
<dbReference type="FunFam" id="2.60.40.150:FF:000002">
    <property type="entry name" value="Protein unc-13 homolog B"/>
    <property type="match status" value="1"/>
</dbReference>
<evidence type="ECO:0000256" key="3">
    <source>
        <dbReference type="ARBA" id="ARBA00022771"/>
    </source>
</evidence>
<feature type="compositionally biased region" description="Basic and acidic residues" evidence="6">
    <location>
        <begin position="598"/>
        <end position="612"/>
    </location>
</feature>
<feature type="domain" description="MHD1" evidence="9">
    <location>
        <begin position="1590"/>
        <end position="1733"/>
    </location>
</feature>
<dbReference type="SUPFAM" id="SSF57889">
    <property type="entry name" value="Cysteine-rich domain"/>
    <property type="match status" value="1"/>
</dbReference>
<dbReference type="GO" id="GO:0098793">
    <property type="term" value="C:presynapse"/>
    <property type="evidence" value="ECO:0007669"/>
    <property type="project" value="UniProtKB-ARBA"/>
</dbReference>
<evidence type="ECO:0000313" key="12">
    <source>
        <dbReference type="Proteomes" id="UP001620645"/>
    </source>
</evidence>
<dbReference type="Pfam" id="PF00168">
    <property type="entry name" value="C2"/>
    <property type="match status" value="3"/>
</dbReference>
<dbReference type="InterPro" id="IPR002219">
    <property type="entry name" value="PKC_DAG/PE"/>
</dbReference>
<feature type="compositionally biased region" description="Low complexity" evidence="6">
    <location>
        <begin position="468"/>
        <end position="484"/>
    </location>
</feature>
<dbReference type="Pfam" id="PF00130">
    <property type="entry name" value="C1_1"/>
    <property type="match status" value="1"/>
</dbReference>
<evidence type="ECO:0000256" key="1">
    <source>
        <dbReference type="ARBA" id="ARBA00022723"/>
    </source>
</evidence>
<dbReference type="PROSITE" id="PS00479">
    <property type="entry name" value="ZF_DAG_PE_1"/>
    <property type="match status" value="1"/>
</dbReference>
<keyword evidence="12" id="KW-1185">Reference proteome</keyword>
<accession>A0ABD2K843</accession>
<gene>
    <name evidence="11" type="ORF">niasHS_001063</name>
</gene>
<sequence length="2198" mass="248829">MSLLCVTVKKARLQGTIEDFHAYVTLKLQNVKSTTIAVKGNQPQWEQEFVFETDQLDQGLVLELWNKGVLWDKLLGVHFLPLRQIGYAQVAGPGRWHQVDQEFQTLNGETVGTVRSTGHSVCVDCHFELPYGVESVSQIQSPISFLNENPSEMTREQQKHHHSHHFDQEVPEGRWPLDQLNQHLISLQCDEGEHGEEQISARTADYELGDGAHLLDAGAAAAHRRRAPLNHSGISEDSDYTSDISFPTGFHHGTASAQQHQQQHQANPSVHQFESHLRPHRHANNQHGKGGTTTTTTTTTTAQNMAAHGRHSLLTSADGGPTTSTAWQWAEETFRQRDGQFYCEQEEMMVDQSDHRHTVGRHSHCYGSSGIPYEEEAEAEEEYDGGTTSECDEHTVPTAADSAACIEQFHPRFMQSPPSPAKTYRQTTDYAQYFVENVEEAAVDEEPEQSKQYIDDNFYHGGVPQQTQPRNNPLLPMPQQQQQPSSSGNIVPSDSFQQMDTFSVTASPRKRTSLHDSTAASRNGFTDSRSSNSTIVFHRHHLQQSSQLHNDSESDGFTSTGTAIPIGRHQKMAQQQMARAENSRSDSLAECQGVRQQRWPDTESEFEREKSGGEGSARLTQEEMDLVDYEAKLVATGRRYDSRPLSRNLDGYLSAGGDSLGSSGPRGRPRPAAQLAYDSDEHKYAAPFEGRPASSPKYDVPCTSGTTFGLPQPFSNTEENEDEEEPLSYNSRPMPGTFRGSSNFTATVAAVHGADEDYGIGYEDPLKAEVSSRFYTSVPSPAAGLPTAAIGVGHDGVQQQSMDNTMAMAHADLAEFDDQCQQRHRHQGQQHDEYYQDVEEEDECRQGQHQEAMGEEEEEELEQYTEMDNPQQHDEEAERVQKLIHVIHEDEEEHEEEEDEEVDQLGNLPKIPRPSAMEEKALRRPKVPLGATKMMMSRTGGAGKNFRHLWKWAYREACKQAGIESTVLDGSYDGDGGAPDGSAFYRSIDAMPSMSVSSTKRSIPVSELVLKTMATKRTALATAAKTTVQDQNLKQLVYRKCLQALIYPISATTPHNFCTTNFQTPTWCYECEGLLWGLARQGLRCSECGVKVHEKCRELLSADCLQRAAEKSNKHGEGDRAQNLIAVIRDRMKAQERNKPEVFRRIADAFTMDDRTQQEALRVVKNSILEGSSKWSAKIQLTVICAKGLSGKDKTGKSDPYVTAQVGKVRKRTRTIHQELNPVWNEKFTFECHNTTDRIKVRVWDEDNDLKSKLRQKLTRESDDFLGQTIIEVRTLSGEMDVWYNLEKRTDKSVVSGAIRLHIKVDIKGEERLAPYHLQYTCLHEHLFLFQYKDDDVRLPQQQHQLQQHQQMMDKDTVLNTDDTAWRLYFDEYGQEIVEEFAMRYGIEQIYQAMTHFACLCTKYMCVGVPAVLSMLLANINAHYAHATATAAVSAPDRFNATNFGKDRFVKLLDQLHNSLRIDLGMYRKYFPSSNSAKLRDLKSTVDLLTSITFFRMKVLELASPPRASNVVRECAKACMETTYHLMFDTCCEKCEPSEESVKFWSEFIEYMMGIIEDDKNIYTPVLSQFPQELNVGQLSAATLWNLYKTDLKDALLEHAKTKRCKTPDYMNLYFRVKSFYSKYVAELPQYKESIPEFPEWFVPFVMDWLNENDEHSMDILRNAYNRDKVDNFPQTSEHTKFSNSVVDVFTQLNEALKVLKQMDCPNPEVYVEMMRRFSTTLNKVLLAYADMVQKDFVKFVSSEKLACILMNNVQQLRVQLEKIYENMGGTNLDADSNKVLNNLQKKLNNVLDKLSAQFVVSLEHGIQEQINKLGILLTKIKGPQLQKSQMAGEVDLVLEPLMDLLEGSLQRYAKQCEKTVLKYILKELWKITIVSMEKFVVLPPLGSSEKALLKQLPNAKIGGVTKLMSTHLKEGVKSMSSVKDMMEVARDSERSLTPKQCAVLDAALDAIKECFHAGGQGLKKSFFEKSPELQSLKYALSLYTQTTEQLIKTFISTQKQQDLPSQDQPVGEVSVQVDLFNHPHTGEQKITVKVIAANDLRWQITGSGTFKPFVEVHLVGPHLADKKRKMATKSQSNTWTPKFNETMHFFIGNEGEPEHYELMFQVKDYCFAREDRIVGVGVLQLAQVLEQGSCACWVQLGRRLHIDETGLILLRILSQRQTDEIAKEFVRLKTECRFETETPNLLITSASSQQLGR</sequence>
<feature type="region of interest" description="Disordered" evidence="6">
    <location>
        <begin position="455"/>
        <end position="530"/>
    </location>
</feature>
<evidence type="ECO:0000256" key="2">
    <source>
        <dbReference type="ARBA" id="ARBA00022737"/>
    </source>
</evidence>
<dbReference type="CDD" id="cd08395">
    <property type="entry name" value="C2C_Munc13"/>
    <property type="match status" value="1"/>
</dbReference>
<keyword evidence="1" id="KW-0479">Metal-binding</keyword>
<dbReference type="InterPro" id="IPR035892">
    <property type="entry name" value="C2_domain_sf"/>
</dbReference>
<evidence type="ECO:0000313" key="11">
    <source>
        <dbReference type="EMBL" id="KAL3099075.1"/>
    </source>
</evidence>
<comment type="caution">
    <text evidence="11">The sequence shown here is derived from an EMBL/GenBank/DDBJ whole genome shotgun (WGS) entry which is preliminary data.</text>
</comment>
<dbReference type="PROSITE" id="PS50004">
    <property type="entry name" value="C2"/>
    <property type="match status" value="3"/>
</dbReference>
<feature type="compositionally biased region" description="Acidic residues" evidence="6">
    <location>
        <begin position="890"/>
        <end position="903"/>
    </location>
</feature>
<dbReference type="InterPro" id="IPR046349">
    <property type="entry name" value="C1-like_sf"/>
</dbReference>
<organism evidence="11 12">
    <name type="scientific">Heterodera schachtii</name>
    <name type="common">Sugarbeet cyst nematode worm</name>
    <name type="synonym">Tylenchus schachtii</name>
    <dbReference type="NCBI Taxonomy" id="97005"/>
    <lineage>
        <taxon>Eukaryota</taxon>
        <taxon>Metazoa</taxon>
        <taxon>Ecdysozoa</taxon>
        <taxon>Nematoda</taxon>
        <taxon>Chromadorea</taxon>
        <taxon>Rhabditida</taxon>
        <taxon>Tylenchina</taxon>
        <taxon>Tylenchomorpha</taxon>
        <taxon>Tylenchoidea</taxon>
        <taxon>Heteroderidae</taxon>
        <taxon>Heteroderinae</taxon>
        <taxon>Heterodera</taxon>
    </lineage>
</organism>
<dbReference type="PROSITE" id="PS50081">
    <property type="entry name" value="ZF_DAG_PE_2"/>
    <property type="match status" value="1"/>
</dbReference>
<dbReference type="Gene3D" id="3.30.60.20">
    <property type="match status" value="1"/>
</dbReference>
<dbReference type="GO" id="GO:0008270">
    <property type="term" value="F:zinc ion binding"/>
    <property type="evidence" value="ECO:0007669"/>
    <property type="project" value="UniProtKB-KW"/>
</dbReference>
<dbReference type="InterPro" id="IPR020454">
    <property type="entry name" value="DAG/PE-bd"/>
</dbReference>
<feature type="compositionally biased region" description="Polar residues" evidence="6">
    <location>
        <begin position="515"/>
        <end position="530"/>
    </location>
</feature>
<feature type="region of interest" description="Disordered" evidence="6">
    <location>
        <begin position="542"/>
        <end position="623"/>
    </location>
</feature>
<feature type="region of interest" description="Disordered" evidence="6">
    <location>
        <begin position="839"/>
        <end position="859"/>
    </location>
</feature>
<evidence type="ECO:0008006" key="13">
    <source>
        <dbReference type="Google" id="ProtNLM"/>
    </source>
</evidence>
<dbReference type="PROSITE" id="PS51259">
    <property type="entry name" value="MHD2"/>
    <property type="match status" value="1"/>
</dbReference>
<evidence type="ECO:0000259" key="7">
    <source>
        <dbReference type="PROSITE" id="PS50004"/>
    </source>
</evidence>
<keyword evidence="5" id="KW-0106">Calcium</keyword>
<feature type="region of interest" description="Disordered" evidence="6">
    <location>
        <begin position="230"/>
        <end position="276"/>
    </location>
</feature>
<dbReference type="Gene3D" id="2.60.40.150">
    <property type="entry name" value="C2 domain"/>
    <property type="match status" value="3"/>
</dbReference>
<dbReference type="FunFam" id="1.10.357.50:FF:000001">
    <property type="entry name" value="Protein unc-13 homolog B"/>
    <property type="match status" value="1"/>
</dbReference>
<reference evidence="11 12" key="1">
    <citation type="submission" date="2024-10" db="EMBL/GenBank/DDBJ databases">
        <authorList>
            <person name="Kim D."/>
        </authorList>
    </citation>
    <scope>NUCLEOTIDE SEQUENCE [LARGE SCALE GENOMIC DNA]</scope>
    <source>
        <strain evidence="11">Taebaek</strain>
    </source>
</reference>
<dbReference type="InterPro" id="IPR010439">
    <property type="entry name" value="MUN_dom"/>
</dbReference>
<feature type="domain" description="C2" evidence="7">
    <location>
        <begin position="1"/>
        <end position="97"/>
    </location>
</feature>
<dbReference type="InterPro" id="IPR027080">
    <property type="entry name" value="Unc-13"/>
</dbReference>
<dbReference type="PANTHER" id="PTHR10480:SF12">
    <property type="entry name" value="UNC-13, ISOFORM E"/>
    <property type="match status" value="1"/>
</dbReference>
<evidence type="ECO:0000256" key="4">
    <source>
        <dbReference type="ARBA" id="ARBA00022833"/>
    </source>
</evidence>
<feature type="domain" description="C2" evidence="7">
    <location>
        <begin position="1160"/>
        <end position="1284"/>
    </location>
</feature>
<feature type="region of interest" description="Disordered" evidence="6">
    <location>
        <begin position="890"/>
        <end position="912"/>
    </location>
</feature>
<feature type="region of interest" description="Disordered" evidence="6">
    <location>
        <begin position="686"/>
        <end position="728"/>
    </location>
</feature>
<dbReference type="EMBL" id="JBICCN010000042">
    <property type="protein sequence ID" value="KAL3099075.1"/>
    <property type="molecule type" value="Genomic_DNA"/>
</dbReference>
<dbReference type="Proteomes" id="UP001620645">
    <property type="component" value="Unassembled WGS sequence"/>
</dbReference>
<evidence type="ECO:0000256" key="5">
    <source>
        <dbReference type="ARBA" id="ARBA00022837"/>
    </source>
</evidence>
<evidence type="ECO:0000259" key="8">
    <source>
        <dbReference type="PROSITE" id="PS50081"/>
    </source>
</evidence>
<keyword evidence="2" id="KW-0677">Repeat</keyword>
<dbReference type="Gene3D" id="1.10.357.50">
    <property type="match status" value="1"/>
</dbReference>
<dbReference type="PANTHER" id="PTHR10480">
    <property type="entry name" value="PROTEIN UNC-13 HOMOLOG"/>
    <property type="match status" value="1"/>
</dbReference>
<name>A0ABD2K843_HETSC</name>
<dbReference type="FunFam" id="2.60.40.150:FF:000014">
    <property type="entry name" value="protein unc-13 homolog B"/>
    <property type="match status" value="1"/>
</dbReference>
<feature type="compositionally biased region" description="Polar residues" evidence="6">
    <location>
        <begin position="485"/>
        <end position="506"/>
    </location>
</feature>
<dbReference type="SUPFAM" id="SSF49562">
    <property type="entry name" value="C2 domain (Calcium/lipid-binding domain, CaLB)"/>
    <property type="match status" value="3"/>
</dbReference>
<dbReference type="Gene3D" id="1.20.58.1100">
    <property type="match status" value="1"/>
</dbReference>
<dbReference type="SMART" id="SM00239">
    <property type="entry name" value="C2"/>
    <property type="match status" value="3"/>
</dbReference>
<protein>
    <recommendedName>
        <fullName evidence="13">Phorbol ester/diacylglycerol-binding protein unc-13</fullName>
    </recommendedName>
</protein>
<dbReference type="CDD" id="cd04027">
    <property type="entry name" value="C2B_Munc13"/>
    <property type="match status" value="1"/>
</dbReference>
<evidence type="ECO:0000259" key="10">
    <source>
        <dbReference type="PROSITE" id="PS51259"/>
    </source>
</evidence>
<keyword evidence="4" id="KW-0862">Zinc</keyword>
<feature type="domain" description="MHD2" evidence="10">
    <location>
        <begin position="1836"/>
        <end position="1995"/>
    </location>
</feature>
<dbReference type="SMART" id="SM00109">
    <property type="entry name" value="C1"/>
    <property type="match status" value="1"/>
</dbReference>
<dbReference type="PRINTS" id="PR00360">
    <property type="entry name" value="C2DOMAIN"/>
</dbReference>
<feature type="domain" description="C2" evidence="7">
    <location>
        <begin position="2010"/>
        <end position="2139"/>
    </location>
</feature>
<feature type="domain" description="Phorbol-ester/DAG-type" evidence="8">
    <location>
        <begin position="1054"/>
        <end position="1104"/>
    </location>
</feature>
<keyword evidence="3" id="KW-0863">Zinc-finger</keyword>
<proteinExistence type="predicted"/>